<feature type="non-terminal residue" evidence="2">
    <location>
        <position position="133"/>
    </location>
</feature>
<keyword evidence="3" id="KW-1185">Reference proteome</keyword>
<accession>A0ABN9D0D8</accession>
<sequence>PLGLGGLGARSLLPPRRARGAPSILAPASGASGPVGGGGEGVKARARSLSPSTPLPVICRRVPGPVWTTGGRPTLTGKSGDPGPPSPGSLIRGPDLIRDFRGGSRPGRHKVPSVSFPRQPAGPPPRGLGACSR</sequence>
<feature type="non-terminal residue" evidence="2">
    <location>
        <position position="1"/>
    </location>
</feature>
<feature type="region of interest" description="Disordered" evidence="1">
    <location>
        <begin position="1"/>
        <end position="133"/>
    </location>
</feature>
<dbReference type="Proteomes" id="UP001162483">
    <property type="component" value="Unassembled WGS sequence"/>
</dbReference>
<evidence type="ECO:0000256" key="1">
    <source>
        <dbReference type="SAM" id="MobiDB-lite"/>
    </source>
</evidence>
<comment type="caution">
    <text evidence="2">The sequence shown here is derived from an EMBL/GenBank/DDBJ whole genome shotgun (WGS) entry which is preliminary data.</text>
</comment>
<evidence type="ECO:0000313" key="3">
    <source>
        <dbReference type="Proteomes" id="UP001162483"/>
    </source>
</evidence>
<name>A0ABN9D0D8_9NEOB</name>
<gene>
    <name evidence="2" type="ORF">SPARVUS_LOCUS6028085</name>
</gene>
<feature type="compositionally biased region" description="Low complexity" evidence="1">
    <location>
        <begin position="9"/>
        <end position="32"/>
    </location>
</feature>
<reference evidence="2" key="1">
    <citation type="submission" date="2023-05" db="EMBL/GenBank/DDBJ databases">
        <authorList>
            <person name="Stuckert A."/>
        </authorList>
    </citation>
    <scope>NUCLEOTIDE SEQUENCE</scope>
</reference>
<dbReference type="EMBL" id="CATNWA010013440">
    <property type="protein sequence ID" value="CAI9565176.1"/>
    <property type="molecule type" value="Genomic_DNA"/>
</dbReference>
<organism evidence="2 3">
    <name type="scientific">Staurois parvus</name>
    <dbReference type="NCBI Taxonomy" id="386267"/>
    <lineage>
        <taxon>Eukaryota</taxon>
        <taxon>Metazoa</taxon>
        <taxon>Chordata</taxon>
        <taxon>Craniata</taxon>
        <taxon>Vertebrata</taxon>
        <taxon>Euteleostomi</taxon>
        <taxon>Amphibia</taxon>
        <taxon>Batrachia</taxon>
        <taxon>Anura</taxon>
        <taxon>Neobatrachia</taxon>
        <taxon>Ranoidea</taxon>
        <taxon>Ranidae</taxon>
        <taxon>Staurois</taxon>
    </lineage>
</organism>
<evidence type="ECO:0000313" key="2">
    <source>
        <dbReference type="EMBL" id="CAI9565176.1"/>
    </source>
</evidence>
<protein>
    <submittedName>
        <fullName evidence="2">Uncharacterized protein</fullName>
    </submittedName>
</protein>
<proteinExistence type="predicted"/>